<reference evidence="2 3" key="1">
    <citation type="submission" date="2018-11" db="EMBL/GenBank/DDBJ databases">
        <authorList>
            <person name="Da X."/>
        </authorList>
    </citation>
    <scope>NUCLEOTIDE SEQUENCE [LARGE SCALE GENOMIC DNA]</scope>
    <source>
        <strain evidence="2 3">S14-144</strain>
    </source>
</reference>
<evidence type="ECO:0000313" key="2">
    <source>
        <dbReference type="EMBL" id="AZI58009.1"/>
    </source>
</evidence>
<sequence>MSELDLPTPGVSSAPSYDATFIGRGFYWPMQVDHTGSIRMSSGAADLDRAIAVVLATAPGERLMRPDFGCRIWDLMFEPVTANLLGLMAFSVREALSRWEPRVSIEEVDPVPDPADSGLISIRITYRVKATNDKRNLVYPFYVIPHEEEG</sequence>
<dbReference type="KEGG" id="nak:EH165_07500"/>
<dbReference type="RefSeq" id="WP_124798919.1">
    <property type="nucleotide sequence ID" value="NZ_CP034170.1"/>
</dbReference>
<dbReference type="InterPro" id="IPR007048">
    <property type="entry name" value="IraD/Gp25-like"/>
</dbReference>
<dbReference type="Gene3D" id="3.10.450.40">
    <property type="match status" value="1"/>
</dbReference>
<dbReference type="OrthoDB" id="9802846at2"/>
<evidence type="ECO:0000259" key="1">
    <source>
        <dbReference type="Pfam" id="PF04965"/>
    </source>
</evidence>
<protein>
    <submittedName>
        <fullName evidence="2">Baseplate protein</fullName>
    </submittedName>
</protein>
<organism evidence="2 3">
    <name type="scientific">Nakamurella antarctica</name>
    <dbReference type="NCBI Taxonomy" id="1902245"/>
    <lineage>
        <taxon>Bacteria</taxon>
        <taxon>Bacillati</taxon>
        <taxon>Actinomycetota</taxon>
        <taxon>Actinomycetes</taxon>
        <taxon>Nakamurellales</taxon>
        <taxon>Nakamurellaceae</taxon>
        <taxon>Nakamurella</taxon>
    </lineage>
</organism>
<dbReference type="Pfam" id="PF04965">
    <property type="entry name" value="GPW_gp25"/>
    <property type="match status" value="1"/>
</dbReference>
<accession>A0A3G8ZL20</accession>
<proteinExistence type="predicted"/>
<reference evidence="2 3" key="2">
    <citation type="submission" date="2018-12" db="EMBL/GenBank/DDBJ databases">
        <title>Nakamurella antarcticus sp. nov., isolated from Antarctica South Shetland Islands soil.</title>
        <authorList>
            <person name="Peng F."/>
        </authorList>
    </citation>
    <scope>NUCLEOTIDE SEQUENCE [LARGE SCALE GENOMIC DNA]</scope>
    <source>
        <strain evidence="2 3">S14-144</strain>
    </source>
</reference>
<name>A0A3G8ZL20_9ACTN</name>
<keyword evidence="3" id="KW-1185">Reference proteome</keyword>
<dbReference type="Proteomes" id="UP000268084">
    <property type="component" value="Chromosome"/>
</dbReference>
<feature type="domain" description="IraD/Gp25-like" evidence="1">
    <location>
        <begin position="42"/>
        <end position="132"/>
    </location>
</feature>
<gene>
    <name evidence="2" type="ORF">EH165_07500</name>
</gene>
<dbReference type="AlphaFoldDB" id="A0A3G8ZL20"/>
<dbReference type="SUPFAM" id="SSF160719">
    <property type="entry name" value="gpW/gp25-like"/>
    <property type="match status" value="1"/>
</dbReference>
<dbReference type="EMBL" id="CP034170">
    <property type="protein sequence ID" value="AZI58009.1"/>
    <property type="molecule type" value="Genomic_DNA"/>
</dbReference>
<evidence type="ECO:0000313" key="3">
    <source>
        <dbReference type="Proteomes" id="UP000268084"/>
    </source>
</evidence>